<dbReference type="PANTHER" id="PTHR33434:SF2">
    <property type="entry name" value="FATTY ACID-BINDING PROTEIN TM_1468"/>
    <property type="match status" value="1"/>
</dbReference>
<protein>
    <recommendedName>
        <fullName evidence="5">DegV family protein</fullName>
    </recommendedName>
</protein>
<evidence type="ECO:0000313" key="3">
    <source>
        <dbReference type="EMBL" id="KJY61793.1"/>
    </source>
</evidence>
<dbReference type="SUPFAM" id="SSF82549">
    <property type="entry name" value="DAK1/DegV-like"/>
    <property type="match status" value="1"/>
</dbReference>
<reference evidence="3 4" key="1">
    <citation type="submission" date="2015-01" db="EMBL/GenBank/DDBJ databases">
        <title>Comparative genomics of the lactic acid bacteria isolated from the honey bee gut.</title>
        <authorList>
            <person name="Ellegaard K.M."/>
            <person name="Tamarit D."/>
            <person name="Javelind E."/>
            <person name="Olofsson T."/>
            <person name="Andersson S.G."/>
            <person name="Vasquez A."/>
        </authorList>
    </citation>
    <scope>NUCLEOTIDE SEQUENCE [LARGE SCALE GENOMIC DNA]</scope>
    <source>
        <strain evidence="3 4">Bin4</strain>
    </source>
</reference>
<dbReference type="STRING" id="1218492.JG30_08450"/>
<sequence length="288" mass="32099">MKIAVVTDSSSYLTQEEIAKYDLHVVSIPIMIDGQIYHEGIDITNADFYRMMRHSSQLPKTSQPEVGQMETLYDNLAAQGYDVVISIHLAATISGFINTLHTLAATKTNIKIIPYDSRITVRLMGYLAMEAGRMAQAGADVDDILARLDDLRATIDQNIIVNDLNNLVKGGRLSNASAVIGSMLNIKPLLTFDDQSDEIVAYSKVRSIKRAYLKTEERFAKAQAAADFPYRLVVLDANDPHENDLWTQDLRTRFPDLTIEQSYFGPVIGTHLGEKAMALGWIKDFAKV</sequence>
<dbReference type="Gene3D" id="3.30.1180.10">
    <property type="match status" value="1"/>
</dbReference>
<dbReference type="OrthoDB" id="9775494at2"/>
<dbReference type="PANTHER" id="PTHR33434">
    <property type="entry name" value="DEGV DOMAIN-CONTAINING PROTEIN DR_1986-RELATED"/>
    <property type="match status" value="1"/>
</dbReference>
<proteinExistence type="predicted"/>
<dbReference type="HOGENOM" id="CLU_048251_3_1_9"/>
<dbReference type="Gene3D" id="3.40.50.10170">
    <property type="match status" value="1"/>
</dbReference>
<dbReference type="AlphaFoldDB" id="A0A0F4LTU9"/>
<dbReference type="RefSeq" id="WP_046316462.1">
    <property type="nucleotide sequence ID" value="NZ_JBHSZT010000001.1"/>
</dbReference>
<dbReference type="InterPro" id="IPR043168">
    <property type="entry name" value="DegV_C"/>
</dbReference>
<gene>
    <name evidence="3" type="ORF">JG30_08450</name>
</gene>
<organism evidence="3 4">
    <name type="scientific">Bombilactobacillus mellifer</name>
    <dbReference type="NCBI Taxonomy" id="1218492"/>
    <lineage>
        <taxon>Bacteria</taxon>
        <taxon>Bacillati</taxon>
        <taxon>Bacillota</taxon>
        <taxon>Bacilli</taxon>
        <taxon>Lactobacillales</taxon>
        <taxon>Lactobacillaceae</taxon>
        <taxon>Bombilactobacillus</taxon>
    </lineage>
</organism>
<evidence type="ECO:0000256" key="2">
    <source>
        <dbReference type="ARBA" id="ARBA00023121"/>
    </source>
</evidence>
<comment type="caution">
    <text evidence="3">The sequence shown here is derived from an EMBL/GenBank/DDBJ whole genome shotgun (WGS) entry which is preliminary data.</text>
</comment>
<accession>A0A0F4LTU9</accession>
<dbReference type="GO" id="GO:0008289">
    <property type="term" value="F:lipid binding"/>
    <property type="evidence" value="ECO:0007669"/>
    <property type="project" value="UniProtKB-KW"/>
</dbReference>
<keyword evidence="4" id="KW-1185">Reference proteome</keyword>
<comment type="function">
    <text evidence="1">May bind long-chain fatty acids, such as palmitate, and may play a role in lipid transport or fatty acid metabolism.</text>
</comment>
<name>A0A0F4LTU9_9LACO</name>
<dbReference type="EMBL" id="JXJQ01000008">
    <property type="protein sequence ID" value="KJY61793.1"/>
    <property type="molecule type" value="Genomic_DNA"/>
</dbReference>
<evidence type="ECO:0000313" key="4">
    <source>
        <dbReference type="Proteomes" id="UP000033558"/>
    </source>
</evidence>
<evidence type="ECO:0008006" key="5">
    <source>
        <dbReference type="Google" id="ProtNLM"/>
    </source>
</evidence>
<dbReference type="Pfam" id="PF02645">
    <property type="entry name" value="DegV"/>
    <property type="match status" value="1"/>
</dbReference>
<dbReference type="PATRIC" id="fig|1218492.5.peg.984"/>
<evidence type="ECO:0000256" key="1">
    <source>
        <dbReference type="ARBA" id="ARBA00003238"/>
    </source>
</evidence>
<dbReference type="InterPro" id="IPR003797">
    <property type="entry name" value="DegV"/>
</dbReference>
<dbReference type="PROSITE" id="PS51482">
    <property type="entry name" value="DEGV"/>
    <property type="match status" value="1"/>
</dbReference>
<dbReference type="NCBIfam" id="TIGR00762">
    <property type="entry name" value="DegV"/>
    <property type="match status" value="1"/>
</dbReference>
<dbReference type="InterPro" id="IPR050270">
    <property type="entry name" value="DegV_domain_contain"/>
</dbReference>
<keyword evidence="2" id="KW-0446">Lipid-binding</keyword>
<dbReference type="Proteomes" id="UP000033558">
    <property type="component" value="Unassembled WGS sequence"/>
</dbReference>